<dbReference type="PROSITE" id="PS51767">
    <property type="entry name" value="PEPTIDASE_A1"/>
    <property type="match status" value="1"/>
</dbReference>
<feature type="domain" description="Peptidase A1" evidence="10">
    <location>
        <begin position="94"/>
        <end position="399"/>
    </location>
</feature>
<dbReference type="CDD" id="cd06097">
    <property type="entry name" value="Aspergillopepsin_like"/>
    <property type="match status" value="1"/>
</dbReference>
<dbReference type="SUPFAM" id="SSF50630">
    <property type="entry name" value="Acid proteases"/>
    <property type="match status" value="1"/>
</dbReference>
<sequence>MFLSSVLITTTTLYSLCQSQPLTTADVKGKAVFTLGQILNSNTTTKPPAQRLLQVYQKYAKAGASAPSPVRKAAASATVAASVAASPELSDVSYLCPVTVGGKTLNLNFDTGSADLWVYSNLQPSSQRSGHAYYNSNNANLMAGYSWDITYGDGSGASGKVFADKVVVGSATATSQAVEAATSVSSDMISDIESDGILGLAFSSVNTVSPNQQKNFFDTVKPQLATPVFTADLKKGAPGSYDFGYIDSAKYTGSITYVNLSTTGGFWQFSAGGYAIGSGSKVSKTYSCVADTGTSLLLLPSDVVNAYYKQVKGAVYSNYQGGWVFSCNTKLPTFTAIIGSKPFIVPGTYMNYANLGNNMCFGGMQADTGIGFSILGDVFLKSQFVVFSQAAAKPQIGFAAKKL</sequence>
<dbReference type="PANTHER" id="PTHR47966:SF2">
    <property type="entry name" value="ASPERGILLOPEPSIN-1-RELATED"/>
    <property type="match status" value="1"/>
</dbReference>
<dbReference type="Pfam" id="PF00026">
    <property type="entry name" value="Asp"/>
    <property type="match status" value="1"/>
</dbReference>
<protein>
    <submittedName>
        <fullName evidence="11">Aspergillopepsin I</fullName>
    </submittedName>
</protein>
<dbReference type="GO" id="GO:0004190">
    <property type="term" value="F:aspartic-type endopeptidase activity"/>
    <property type="evidence" value="ECO:0007669"/>
    <property type="project" value="UniProtKB-KW"/>
</dbReference>
<keyword evidence="4 8" id="KW-0378">Hydrolase</keyword>
<dbReference type="Gene3D" id="2.40.70.10">
    <property type="entry name" value="Acid Proteases"/>
    <property type="match status" value="2"/>
</dbReference>
<dbReference type="GO" id="GO:0006508">
    <property type="term" value="P:proteolysis"/>
    <property type="evidence" value="ECO:0007669"/>
    <property type="project" value="UniProtKB-KW"/>
</dbReference>
<dbReference type="InterPro" id="IPR021109">
    <property type="entry name" value="Peptidase_aspartic_dom_sf"/>
</dbReference>
<name>A0A074XD48_9PEZI</name>
<feature type="active site" evidence="7">
    <location>
        <position position="110"/>
    </location>
</feature>
<dbReference type="PROSITE" id="PS00141">
    <property type="entry name" value="ASP_PROTEASE"/>
    <property type="match status" value="2"/>
</dbReference>
<evidence type="ECO:0000256" key="7">
    <source>
        <dbReference type="PIRSR" id="PIRSR601461-1"/>
    </source>
</evidence>
<dbReference type="AlphaFoldDB" id="A0A074XD48"/>
<dbReference type="EMBL" id="KL584711">
    <property type="protein sequence ID" value="KEQ72546.1"/>
    <property type="molecule type" value="Genomic_DNA"/>
</dbReference>
<gene>
    <name evidence="11" type="ORF">M436DRAFT_48541</name>
</gene>
<keyword evidence="5" id="KW-0325">Glycoprotein</keyword>
<evidence type="ECO:0000256" key="4">
    <source>
        <dbReference type="ARBA" id="ARBA00022801"/>
    </source>
</evidence>
<evidence type="ECO:0000256" key="6">
    <source>
        <dbReference type="ARBA" id="ARBA00055396"/>
    </source>
</evidence>
<dbReference type="InterPro" id="IPR001969">
    <property type="entry name" value="Aspartic_peptidase_AS"/>
</dbReference>
<evidence type="ECO:0000313" key="11">
    <source>
        <dbReference type="EMBL" id="KEQ72546.1"/>
    </source>
</evidence>
<dbReference type="OrthoDB" id="2747330at2759"/>
<evidence type="ECO:0000256" key="2">
    <source>
        <dbReference type="ARBA" id="ARBA00022670"/>
    </source>
</evidence>
<dbReference type="InterPro" id="IPR033121">
    <property type="entry name" value="PEPTIDASE_A1"/>
</dbReference>
<evidence type="ECO:0000313" key="12">
    <source>
        <dbReference type="Proteomes" id="UP000027730"/>
    </source>
</evidence>
<dbReference type="FunFam" id="2.40.70.10:FF:000026">
    <property type="entry name" value="Endothiapepsin"/>
    <property type="match status" value="1"/>
</dbReference>
<keyword evidence="3 8" id="KW-0064">Aspartyl protease</keyword>
<reference evidence="11 12" key="1">
    <citation type="journal article" date="2014" name="BMC Genomics">
        <title>Genome sequencing of four Aureobasidium pullulans varieties: biotechnological potential, stress tolerance, and description of new species.</title>
        <authorList>
            <person name="Gostin Ar C."/>
            <person name="Ohm R.A."/>
            <person name="Kogej T."/>
            <person name="Sonjak S."/>
            <person name="Turk M."/>
            <person name="Zajc J."/>
            <person name="Zalar P."/>
            <person name="Grube M."/>
            <person name="Sun H."/>
            <person name="Han J."/>
            <person name="Sharma A."/>
            <person name="Chiniquy J."/>
            <person name="Ngan C.Y."/>
            <person name="Lipzen A."/>
            <person name="Barry K."/>
            <person name="Grigoriev I.V."/>
            <person name="Gunde-Cimerman N."/>
        </authorList>
    </citation>
    <scope>NUCLEOTIDE SEQUENCE [LARGE SCALE GENOMIC DNA]</scope>
    <source>
        <strain evidence="11 12">CBS 147.97</strain>
    </source>
</reference>
<feature type="active site" evidence="7">
    <location>
        <position position="291"/>
    </location>
</feature>
<dbReference type="PANTHER" id="PTHR47966">
    <property type="entry name" value="BETA-SITE APP-CLEAVING ENZYME, ISOFORM A-RELATED"/>
    <property type="match status" value="1"/>
</dbReference>
<dbReference type="InterPro" id="IPR034163">
    <property type="entry name" value="Aspergillopepsin-like_cat_dom"/>
</dbReference>
<evidence type="ECO:0000256" key="5">
    <source>
        <dbReference type="ARBA" id="ARBA00023180"/>
    </source>
</evidence>
<dbReference type="HOGENOM" id="CLU_013253_0_1_1"/>
<dbReference type="FunFam" id="2.40.70.10:FF:000024">
    <property type="entry name" value="Endothiapepsin"/>
    <property type="match status" value="1"/>
</dbReference>
<comment type="function">
    <text evidence="6">Secreted aspartic endopeptidase that allows assimilation of proteinaceous substrates. The scissile peptide bond is attacked by a nucleophilic water molecule activated by two aspartic residues in the active site. Shows a broad primary substrate specificity. Favors hydrophobic residues at the P1 and P1' positions.</text>
</comment>
<evidence type="ECO:0000259" key="10">
    <source>
        <dbReference type="PROSITE" id="PS51767"/>
    </source>
</evidence>
<keyword evidence="9" id="KW-0732">Signal</keyword>
<feature type="chain" id="PRO_5001703275" evidence="9">
    <location>
        <begin position="20"/>
        <end position="403"/>
    </location>
</feature>
<dbReference type="PRINTS" id="PR00792">
    <property type="entry name" value="PEPSIN"/>
</dbReference>
<evidence type="ECO:0000256" key="8">
    <source>
        <dbReference type="RuleBase" id="RU000454"/>
    </source>
</evidence>
<keyword evidence="12" id="KW-1185">Reference proteome</keyword>
<accession>A0A074XD48</accession>
<evidence type="ECO:0000256" key="1">
    <source>
        <dbReference type="ARBA" id="ARBA00007447"/>
    </source>
</evidence>
<dbReference type="STRING" id="1043004.A0A074XD48"/>
<evidence type="ECO:0000256" key="9">
    <source>
        <dbReference type="SAM" id="SignalP"/>
    </source>
</evidence>
<comment type="similarity">
    <text evidence="1 8">Belongs to the peptidase A1 family.</text>
</comment>
<keyword evidence="2 8" id="KW-0645">Protease</keyword>
<organism evidence="11 12">
    <name type="scientific">Aureobasidium namibiae CBS 147.97</name>
    <dbReference type="NCBI Taxonomy" id="1043004"/>
    <lineage>
        <taxon>Eukaryota</taxon>
        <taxon>Fungi</taxon>
        <taxon>Dikarya</taxon>
        <taxon>Ascomycota</taxon>
        <taxon>Pezizomycotina</taxon>
        <taxon>Dothideomycetes</taxon>
        <taxon>Dothideomycetidae</taxon>
        <taxon>Dothideales</taxon>
        <taxon>Saccotheciaceae</taxon>
        <taxon>Aureobasidium</taxon>
    </lineage>
</organism>
<dbReference type="RefSeq" id="XP_013426597.1">
    <property type="nucleotide sequence ID" value="XM_013571143.1"/>
</dbReference>
<dbReference type="GeneID" id="25410886"/>
<dbReference type="InterPro" id="IPR001461">
    <property type="entry name" value="Aspartic_peptidase_A1"/>
</dbReference>
<evidence type="ECO:0000256" key="3">
    <source>
        <dbReference type="ARBA" id="ARBA00022750"/>
    </source>
</evidence>
<feature type="signal peptide" evidence="9">
    <location>
        <begin position="1"/>
        <end position="19"/>
    </location>
</feature>
<dbReference type="Proteomes" id="UP000027730">
    <property type="component" value="Unassembled WGS sequence"/>
</dbReference>
<proteinExistence type="inferred from homology"/>